<name>A0A9D9EIQ7_9BACT</name>
<keyword evidence="1" id="KW-0812">Transmembrane</keyword>
<protein>
    <submittedName>
        <fullName evidence="2">Uncharacterized protein</fullName>
    </submittedName>
</protein>
<organism evidence="2 3">
    <name type="scientific">Candidatus Enterocola intestinipullorum</name>
    <dbReference type="NCBI Taxonomy" id="2840783"/>
    <lineage>
        <taxon>Bacteria</taxon>
        <taxon>Pseudomonadati</taxon>
        <taxon>Bacteroidota</taxon>
        <taxon>Bacteroidia</taxon>
        <taxon>Bacteroidales</taxon>
        <taxon>Candidatus Enterocola</taxon>
    </lineage>
</organism>
<dbReference type="Proteomes" id="UP000823637">
    <property type="component" value="Unassembled WGS sequence"/>
</dbReference>
<comment type="caution">
    <text evidence="2">The sequence shown here is derived from an EMBL/GenBank/DDBJ whole genome shotgun (WGS) entry which is preliminary data.</text>
</comment>
<keyword evidence="1" id="KW-1133">Transmembrane helix</keyword>
<reference evidence="2" key="1">
    <citation type="submission" date="2020-10" db="EMBL/GenBank/DDBJ databases">
        <authorList>
            <person name="Gilroy R."/>
        </authorList>
    </citation>
    <scope>NUCLEOTIDE SEQUENCE</scope>
    <source>
        <strain evidence="2">D3-1215</strain>
    </source>
</reference>
<dbReference type="AlphaFoldDB" id="A0A9D9EIQ7"/>
<evidence type="ECO:0000256" key="1">
    <source>
        <dbReference type="SAM" id="Phobius"/>
    </source>
</evidence>
<keyword evidence="1" id="KW-0472">Membrane</keyword>
<evidence type="ECO:0000313" key="3">
    <source>
        <dbReference type="Proteomes" id="UP000823637"/>
    </source>
</evidence>
<gene>
    <name evidence="2" type="ORF">IAC32_06160</name>
</gene>
<evidence type="ECO:0000313" key="2">
    <source>
        <dbReference type="EMBL" id="MBO8447311.1"/>
    </source>
</evidence>
<dbReference type="EMBL" id="JADIMR010000091">
    <property type="protein sequence ID" value="MBO8447311.1"/>
    <property type="molecule type" value="Genomic_DNA"/>
</dbReference>
<sequence length="58" mass="6643">MFGLSDISWLRFLAFSIGLILIYNAAVFVYFKFLDKGGDGSRDNHVEEKFNVDADDTY</sequence>
<accession>A0A9D9EIQ7</accession>
<proteinExistence type="predicted"/>
<reference evidence="2" key="2">
    <citation type="journal article" date="2021" name="PeerJ">
        <title>Extensive microbial diversity within the chicken gut microbiome revealed by metagenomics and culture.</title>
        <authorList>
            <person name="Gilroy R."/>
            <person name="Ravi A."/>
            <person name="Getino M."/>
            <person name="Pursley I."/>
            <person name="Horton D.L."/>
            <person name="Alikhan N.F."/>
            <person name="Baker D."/>
            <person name="Gharbi K."/>
            <person name="Hall N."/>
            <person name="Watson M."/>
            <person name="Adriaenssens E.M."/>
            <person name="Foster-Nyarko E."/>
            <person name="Jarju S."/>
            <person name="Secka A."/>
            <person name="Antonio M."/>
            <person name="Oren A."/>
            <person name="Chaudhuri R.R."/>
            <person name="La Ragione R."/>
            <person name="Hildebrand F."/>
            <person name="Pallen M.J."/>
        </authorList>
    </citation>
    <scope>NUCLEOTIDE SEQUENCE</scope>
    <source>
        <strain evidence="2">D3-1215</strain>
    </source>
</reference>
<feature type="transmembrane region" description="Helical" evidence="1">
    <location>
        <begin position="12"/>
        <end position="31"/>
    </location>
</feature>